<name>A0A5N6GPP2_ASPFL</name>
<gene>
    <name evidence="1" type="ORF">BDV35DRAFT_360183</name>
</gene>
<accession>A0A5N6GPP2</accession>
<protein>
    <submittedName>
        <fullName evidence="1">Uncharacterized protein</fullName>
    </submittedName>
</protein>
<dbReference type="AlphaFoldDB" id="A0A5N6GPP2"/>
<evidence type="ECO:0000313" key="1">
    <source>
        <dbReference type="EMBL" id="KAB8244346.1"/>
    </source>
</evidence>
<organism evidence="1">
    <name type="scientific">Aspergillus flavus</name>
    <dbReference type="NCBI Taxonomy" id="5059"/>
    <lineage>
        <taxon>Eukaryota</taxon>
        <taxon>Fungi</taxon>
        <taxon>Dikarya</taxon>
        <taxon>Ascomycota</taxon>
        <taxon>Pezizomycotina</taxon>
        <taxon>Eurotiomycetes</taxon>
        <taxon>Eurotiomycetidae</taxon>
        <taxon>Eurotiales</taxon>
        <taxon>Aspergillaceae</taxon>
        <taxon>Aspergillus</taxon>
        <taxon>Aspergillus subgen. Circumdati</taxon>
    </lineage>
</organism>
<dbReference type="EMBL" id="ML734628">
    <property type="protein sequence ID" value="KAB8244346.1"/>
    <property type="molecule type" value="Genomic_DNA"/>
</dbReference>
<dbReference type="Proteomes" id="UP000325434">
    <property type="component" value="Unassembled WGS sequence"/>
</dbReference>
<reference evidence="1" key="1">
    <citation type="submission" date="2019-04" db="EMBL/GenBank/DDBJ databases">
        <title>Friends and foes A comparative genomics study of 23 Aspergillus species from section Flavi.</title>
        <authorList>
            <consortium name="DOE Joint Genome Institute"/>
            <person name="Kjaerbolling I."/>
            <person name="Vesth T."/>
            <person name="Frisvad J.C."/>
            <person name="Nybo J.L."/>
            <person name="Theobald S."/>
            <person name="Kildgaard S."/>
            <person name="Isbrandt T."/>
            <person name="Kuo A."/>
            <person name="Sato A."/>
            <person name="Lyhne E.K."/>
            <person name="Kogle M.E."/>
            <person name="Wiebenga A."/>
            <person name="Kun R.S."/>
            <person name="Lubbers R.J."/>
            <person name="Makela M.R."/>
            <person name="Barry K."/>
            <person name="Chovatia M."/>
            <person name="Clum A."/>
            <person name="Daum C."/>
            <person name="Haridas S."/>
            <person name="He G."/>
            <person name="LaButti K."/>
            <person name="Lipzen A."/>
            <person name="Mondo S."/>
            <person name="Riley R."/>
            <person name="Salamov A."/>
            <person name="Simmons B.A."/>
            <person name="Magnuson J.K."/>
            <person name="Henrissat B."/>
            <person name="Mortensen U.H."/>
            <person name="Larsen T.O."/>
            <person name="Devries R.P."/>
            <person name="Grigoriev I.V."/>
            <person name="Machida M."/>
            <person name="Baker S.E."/>
            <person name="Andersen M.R."/>
        </authorList>
    </citation>
    <scope>NUCLEOTIDE SEQUENCE [LARGE SCALE GENOMIC DNA]</scope>
    <source>
        <strain evidence="1">CBS 121.62</strain>
    </source>
</reference>
<proteinExistence type="predicted"/>
<sequence length="52" mass="5707">MPVKMVIDLTGDSDSEDQIRSQVSFLWCSETRDSDPDVPLSTNPCFIATTAS</sequence>